<dbReference type="Proteomes" id="UP000183046">
    <property type="component" value="Unassembled WGS sequence"/>
</dbReference>
<evidence type="ECO:0000313" key="2">
    <source>
        <dbReference type="EMBL" id="SCZ24413.1"/>
    </source>
</evidence>
<name>A0A1G5MGW8_9PSED</name>
<keyword evidence="1" id="KW-0812">Transmembrane</keyword>
<keyword evidence="1" id="KW-1133">Transmembrane helix</keyword>
<reference evidence="3" key="1">
    <citation type="submission" date="2016-10" db="EMBL/GenBank/DDBJ databases">
        <authorList>
            <person name="de Groot N.N."/>
        </authorList>
    </citation>
    <scope>NUCLEOTIDE SEQUENCE [LARGE SCALE GENOMIC DNA]</scope>
    <source>
        <strain evidence="3">DSM 15758</strain>
    </source>
</reference>
<evidence type="ECO:0000256" key="1">
    <source>
        <dbReference type="SAM" id="Phobius"/>
    </source>
</evidence>
<accession>A0A1G5MGW8</accession>
<comment type="caution">
    <text evidence="2">The sequence shown here is derived from an EMBL/GenBank/DDBJ whole genome shotgun (WGS) entry which is preliminary data.</text>
</comment>
<feature type="transmembrane region" description="Helical" evidence="1">
    <location>
        <begin position="6"/>
        <end position="28"/>
    </location>
</feature>
<organism evidence="2 3">
    <name type="scientific">Pseudomonas oryzihabitans</name>
    <dbReference type="NCBI Taxonomy" id="47885"/>
    <lineage>
        <taxon>Bacteria</taxon>
        <taxon>Pseudomonadati</taxon>
        <taxon>Pseudomonadota</taxon>
        <taxon>Gammaproteobacteria</taxon>
        <taxon>Pseudomonadales</taxon>
        <taxon>Pseudomonadaceae</taxon>
        <taxon>Pseudomonas</taxon>
    </lineage>
</organism>
<dbReference type="GeneID" id="80427839"/>
<dbReference type="EMBL" id="FMWB01000002">
    <property type="protein sequence ID" value="SCZ24413.1"/>
    <property type="molecule type" value="Genomic_DNA"/>
</dbReference>
<dbReference type="AlphaFoldDB" id="A0A1G5MGW8"/>
<sequence length="42" mass="4645">MNDSLFMTLFSILAVLLLGGGIYGCVILNRQRKDIEKNDSEG</sequence>
<gene>
    <name evidence="2" type="ORF">SAMN05216279_10259</name>
</gene>
<proteinExistence type="predicted"/>
<keyword evidence="1" id="KW-0472">Membrane</keyword>
<protein>
    <submittedName>
        <fullName evidence="2">Uncharacterized protein</fullName>
    </submittedName>
</protein>
<dbReference type="RefSeq" id="WP_007160228.1">
    <property type="nucleotide sequence ID" value="NZ_CP044074.1"/>
</dbReference>
<evidence type="ECO:0000313" key="3">
    <source>
        <dbReference type="Proteomes" id="UP000183046"/>
    </source>
</evidence>